<keyword evidence="1" id="KW-0812">Transmembrane</keyword>
<sequence>MALFYALATYVQHNDEYPLFWMMIYAIPCLITILIAFDSRLTYVDLFHRMIYTALCLYMIFSIYLFIVAMHVIGSNQDKDGNQEYNILDYQEGKELFGVLIIQSWLLITIYFLNAKVPFDVLMTWTSKLIIIILSISPLALWAYHGCYGSPEKRDDHIKINLNSNQTIQP</sequence>
<organism evidence="2 3">
    <name type="scientific">Blomia tropicalis</name>
    <name type="common">Mite</name>
    <dbReference type="NCBI Taxonomy" id="40697"/>
    <lineage>
        <taxon>Eukaryota</taxon>
        <taxon>Metazoa</taxon>
        <taxon>Ecdysozoa</taxon>
        <taxon>Arthropoda</taxon>
        <taxon>Chelicerata</taxon>
        <taxon>Arachnida</taxon>
        <taxon>Acari</taxon>
        <taxon>Acariformes</taxon>
        <taxon>Sarcoptiformes</taxon>
        <taxon>Astigmata</taxon>
        <taxon>Glycyphagoidea</taxon>
        <taxon>Echimyopodidae</taxon>
        <taxon>Blomia</taxon>
    </lineage>
</organism>
<reference evidence="2" key="1">
    <citation type="submission" date="2022-12" db="EMBL/GenBank/DDBJ databases">
        <title>Genome assemblies of Blomia tropicalis.</title>
        <authorList>
            <person name="Cui Y."/>
        </authorList>
    </citation>
    <scope>NUCLEOTIDE SEQUENCE</scope>
    <source>
        <tissue evidence="2">Adult mites</tissue>
    </source>
</reference>
<dbReference type="OMA" id="TIVQHND"/>
<evidence type="ECO:0000313" key="3">
    <source>
        <dbReference type="Proteomes" id="UP001142055"/>
    </source>
</evidence>
<dbReference type="Pfam" id="PF15071">
    <property type="entry name" value="TMEM220"/>
    <property type="match status" value="1"/>
</dbReference>
<dbReference type="AlphaFoldDB" id="A0A9Q0RQ82"/>
<accession>A0A9Q0RQ82</accession>
<feature type="transmembrane region" description="Helical" evidence="1">
    <location>
        <begin position="20"/>
        <end position="38"/>
    </location>
</feature>
<keyword evidence="3" id="KW-1185">Reference proteome</keyword>
<dbReference type="PANTHER" id="PTHR34262">
    <property type="entry name" value="TRANSMEMBRANE PROTEIN 220"/>
    <property type="match status" value="1"/>
</dbReference>
<protein>
    <submittedName>
        <fullName evidence="2">Uncharacterized protein</fullName>
    </submittedName>
</protein>
<feature type="transmembrane region" description="Helical" evidence="1">
    <location>
        <begin position="125"/>
        <end position="144"/>
    </location>
</feature>
<feature type="transmembrane region" description="Helical" evidence="1">
    <location>
        <begin position="50"/>
        <end position="73"/>
    </location>
</feature>
<gene>
    <name evidence="2" type="ORF">RDWZM_000885</name>
</gene>
<dbReference type="InterPro" id="IPR029377">
    <property type="entry name" value="TMEM220"/>
</dbReference>
<evidence type="ECO:0000313" key="2">
    <source>
        <dbReference type="EMBL" id="KAJ6222340.1"/>
    </source>
</evidence>
<dbReference type="Proteomes" id="UP001142055">
    <property type="component" value="Chromosome 1"/>
</dbReference>
<dbReference type="PANTHER" id="PTHR34262:SF1">
    <property type="entry name" value="TRANSMEMBRANE PROTEIN 220"/>
    <property type="match status" value="1"/>
</dbReference>
<evidence type="ECO:0000256" key="1">
    <source>
        <dbReference type="SAM" id="Phobius"/>
    </source>
</evidence>
<keyword evidence="1" id="KW-1133">Transmembrane helix</keyword>
<proteinExistence type="predicted"/>
<name>A0A9Q0RQ82_BLOTA</name>
<comment type="caution">
    <text evidence="2">The sequence shown here is derived from an EMBL/GenBank/DDBJ whole genome shotgun (WGS) entry which is preliminary data.</text>
</comment>
<feature type="transmembrane region" description="Helical" evidence="1">
    <location>
        <begin position="96"/>
        <end position="113"/>
    </location>
</feature>
<dbReference type="EMBL" id="JAPWDV010000001">
    <property type="protein sequence ID" value="KAJ6222340.1"/>
    <property type="molecule type" value="Genomic_DNA"/>
</dbReference>
<keyword evidence="1" id="KW-0472">Membrane</keyword>